<dbReference type="GO" id="GO:0008168">
    <property type="term" value="F:methyltransferase activity"/>
    <property type="evidence" value="ECO:0007669"/>
    <property type="project" value="UniProtKB-KW"/>
</dbReference>
<dbReference type="PIRSF" id="PIRSF004553">
    <property type="entry name" value="CHP00095"/>
    <property type="match status" value="1"/>
</dbReference>
<dbReference type="Proteomes" id="UP000000628">
    <property type="component" value="Chromosome"/>
</dbReference>
<dbReference type="Gene3D" id="3.40.50.150">
    <property type="entry name" value="Vaccinia Virus protein VP39"/>
    <property type="match status" value="1"/>
</dbReference>
<dbReference type="EMBL" id="CP001706">
    <property type="protein sequence ID" value="ACV09320.1"/>
    <property type="molecule type" value="Genomic_DNA"/>
</dbReference>
<name>C7QYT1_JONDD</name>
<dbReference type="PANTHER" id="PTHR43542">
    <property type="entry name" value="METHYLTRANSFERASE"/>
    <property type="match status" value="1"/>
</dbReference>
<evidence type="ECO:0000313" key="3">
    <source>
        <dbReference type="EMBL" id="ACV09320.1"/>
    </source>
</evidence>
<dbReference type="eggNOG" id="COG0742">
    <property type="taxonomic scope" value="Bacteria"/>
</dbReference>
<dbReference type="NCBIfam" id="TIGR00095">
    <property type="entry name" value="16S rRNA (guanine(966)-N(2))-methyltransferase RsmD"/>
    <property type="match status" value="1"/>
</dbReference>
<accession>C7QYT1</accession>
<dbReference type="STRING" id="471856.Jden_1673"/>
<evidence type="ECO:0000256" key="2">
    <source>
        <dbReference type="ARBA" id="ARBA00022679"/>
    </source>
</evidence>
<dbReference type="KEGG" id="jde:Jden_1673"/>
<evidence type="ECO:0000256" key="1">
    <source>
        <dbReference type="ARBA" id="ARBA00022603"/>
    </source>
</evidence>
<proteinExistence type="predicted"/>
<gene>
    <name evidence="3" type="ordered locus">Jden_1673</name>
</gene>
<dbReference type="RefSeq" id="WP_015771948.1">
    <property type="nucleotide sequence ID" value="NC_013174.1"/>
</dbReference>
<keyword evidence="4" id="KW-1185">Reference proteome</keyword>
<protein>
    <submittedName>
        <fullName evidence="3">Methyltransferase</fullName>
    </submittedName>
</protein>
<organism evidence="3 4">
    <name type="scientific">Jonesia denitrificans (strain ATCC 14870 / DSM 20603 / BCRC 15368 / CIP 55.134 / JCM 11481 / NBRC 15587 / NCTC 10816 / Prevot 55134)</name>
    <name type="common">Listeria denitrificans</name>
    <dbReference type="NCBI Taxonomy" id="471856"/>
    <lineage>
        <taxon>Bacteria</taxon>
        <taxon>Bacillati</taxon>
        <taxon>Actinomycetota</taxon>
        <taxon>Actinomycetes</taxon>
        <taxon>Micrococcales</taxon>
        <taxon>Jonesiaceae</taxon>
        <taxon>Jonesia</taxon>
    </lineage>
</organism>
<dbReference type="HOGENOM" id="CLU_075826_1_0_11"/>
<evidence type="ECO:0000313" key="4">
    <source>
        <dbReference type="Proteomes" id="UP000000628"/>
    </source>
</evidence>
<dbReference type="InterPro" id="IPR004398">
    <property type="entry name" value="RNA_MeTrfase_RsmD"/>
</dbReference>
<dbReference type="PANTHER" id="PTHR43542:SF1">
    <property type="entry name" value="METHYLTRANSFERASE"/>
    <property type="match status" value="1"/>
</dbReference>
<dbReference type="GO" id="GO:0031167">
    <property type="term" value="P:rRNA methylation"/>
    <property type="evidence" value="ECO:0007669"/>
    <property type="project" value="InterPro"/>
</dbReference>
<dbReference type="Pfam" id="PF03602">
    <property type="entry name" value="Cons_hypoth95"/>
    <property type="match status" value="1"/>
</dbReference>
<sequence>MTRIVAGLAGGRVLKVPPKGTRPTSERVREAIFSRLEHYDLLRDTKVLDLYAGSGALGLEAASRGAREVLLVEAHKAAAGIARDNATKLGLAGVSVRCDRAEHVAGLPTSPPWDVVFLDPPYDLSNERLHDVLAALVPHVDERAVIVIERSARSGMPLLPKQWRVMTSKTYGESTVYYVEPEVPLVGYTCA</sequence>
<keyword evidence="1 3" id="KW-0489">Methyltransferase</keyword>
<dbReference type="CDD" id="cd02440">
    <property type="entry name" value="AdoMet_MTases"/>
    <property type="match status" value="1"/>
</dbReference>
<dbReference type="AlphaFoldDB" id="C7QYT1"/>
<reference evidence="3 4" key="1">
    <citation type="journal article" date="2009" name="Stand. Genomic Sci.">
        <title>Complete genome sequence of Jonesia denitrificans type strain (Prevot 55134).</title>
        <authorList>
            <person name="Pukall R."/>
            <person name="Gehrich-Schroter G."/>
            <person name="Lapidus A."/>
            <person name="Nolan M."/>
            <person name="Glavina Del Rio T."/>
            <person name="Lucas S."/>
            <person name="Chen F."/>
            <person name="Tice H."/>
            <person name="Pitluck S."/>
            <person name="Cheng J.F."/>
            <person name="Copeland A."/>
            <person name="Saunders E."/>
            <person name="Brettin T."/>
            <person name="Detter J.C."/>
            <person name="Bruce D."/>
            <person name="Goodwin L."/>
            <person name="Pati A."/>
            <person name="Ivanova N."/>
            <person name="Mavromatis K."/>
            <person name="Ovchinnikova G."/>
            <person name="Chen A."/>
            <person name="Palaniappan K."/>
            <person name="Land M."/>
            <person name="Hauser L."/>
            <person name="Chang Y.J."/>
            <person name="Jeffries C.D."/>
            <person name="Chain P."/>
            <person name="Goker M."/>
            <person name="Bristow J."/>
            <person name="Eisen J.A."/>
            <person name="Markowitz V."/>
            <person name="Hugenholtz P."/>
            <person name="Kyrpides N.C."/>
            <person name="Klenk H.P."/>
            <person name="Han C."/>
        </authorList>
    </citation>
    <scope>NUCLEOTIDE SEQUENCE [LARGE SCALE GENOMIC DNA]</scope>
    <source>
        <strain evidence="4">ATCC 14870 / DSM 20603 / BCRC 15368 / CIP 55.134 / JCM 11481 / NBRC 15587 / NCTC 10816 / Prevot 55134</strain>
    </source>
</reference>
<keyword evidence="2 3" id="KW-0808">Transferase</keyword>
<dbReference type="InterPro" id="IPR029063">
    <property type="entry name" value="SAM-dependent_MTases_sf"/>
</dbReference>
<dbReference type="SUPFAM" id="SSF53335">
    <property type="entry name" value="S-adenosyl-L-methionine-dependent methyltransferases"/>
    <property type="match status" value="1"/>
</dbReference>
<dbReference type="OrthoDB" id="9803017at2"/>